<comment type="similarity">
    <text evidence="3 14">Belongs to the alpha-IPM synthase/homocitrate synthase family. LeuA type 1 subfamily.</text>
</comment>
<comment type="subunit">
    <text evidence="14">Homodimer.</text>
</comment>
<dbReference type="Proteomes" id="UP000494216">
    <property type="component" value="Unassembled WGS sequence"/>
</dbReference>
<dbReference type="GO" id="GO:0003985">
    <property type="term" value="F:acetyl-CoA C-acetyltransferase activity"/>
    <property type="evidence" value="ECO:0007669"/>
    <property type="project" value="UniProtKB-UniRule"/>
</dbReference>
<dbReference type="SUPFAM" id="SSF51569">
    <property type="entry name" value="Aldolase"/>
    <property type="match status" value="1"/>
</dbReference>
<evidence type="ECO:0000256" key="8">
    <source>
        <dbReference type="ARBA" id="ARBA00022679"/>
    </source>
</evidence>
<dbReference type="Pfam" id="PF00682">
    <property type="entry name" value="HMGL-like"/>
    <property type="match status" value="1"/>
</dbReference>
<sequence length="514" mass="55783">MKDKLIIFDTTLRDGEQSPGASMTREEKVRIAKALERLKVDVIEAGFPAASPGDFEAVQAVARIIKDSTVCGLARALDQDIDRAGAALKDANRTRIHTFIATSPIHMQMKLHMQPDEVIAHAVRAVKRATQYTDDVEFSPEDAGRSDEDFLCRILEAVINAGATTVNIPDTVGYSIPQQFGATIANLIKRVPNSDKAVFSVHCHNDLGLAVANSLSAVMNGARQIECTINGLGERAGNASLEEVVMGVRTRKDVFSCQTGVDTREILNCSKLVSSITGFPVQPNKAIVGANAFAHEAGIHQDGILKSRETYEIMRAEDVGWSANRMVIGKHSGRNAFKSRINGLGFEFSSEKDLNEAFSRFKQLADKKHEIFDEDLQALISEAGFEAEDEYVKLIYLKVNSETGEIPNAAVTLRVDNKEVMGSSDGGGAVDASLKAIEKLVMTKATLELYSVNNITNGTDSQGEVTVRLEKDGRIVNGLGADTDIVIASAKAYINAVNKLHSCVQRRHPQQGNV</sequence>
<evidence type="ECO:0000256" key="3">
    <source>
        <dbReference type="ARBA" id="ARBA00009396"/>
    </source>
</evidence>
<dbReference type="EMBL" id="CADCXN010000073">
    <property type="protein sequence ID" value="CAA9891554.1"/>
    <property type="molecule type" value="Genomic_DNA"/>
</dbReference>
<dbReference type="InterPro" id="IPR054691">
    <property type="entry name" value="LeuA/HCS_post-cat"/>
</dbReference>
<dbReference type="GO" id="GO:0030145">
    <property type="term" value="F:manganese ion binding"/>
    <property type="evidence" value="ECO:0007669"/>
    <property type="project" value="UniProtKB-UniRule"/>
</dbReference>
<feature type="binding site" evidence="14">
    <location>
        <position position="204"/>
    </location>
    <ligand>
        <name>Mn(2+)</name>
        <dbReference type="ChEBI" id="CHEBI:29035"/>
    </ligand>
</feature>
<dbReference type="FunFam" id="3.20.20.70:FF:000010">
    <property type="entry name" value="2-isopropylmalate synthase"/>
    <property type="match status" value="1"/>
</dbReference>
<comment type="cofactor">
    <cofactor evidence="14">
        <name>Mn(2+)</name>
        <dbReference type="ChEBI" id="CHEBI:29035"/>
    </cofactor>
</comment>
<feature type="domain" description="Pyruvate carboxyltransferase" evidence="15">
    <location>
        <begin position="5"/>
        <end position="267"/>
    </location>
</feature>
<keyword evidence="10 14" id="KW-0464">Manganese</keyword>
<dbReference type="GO" id="GO:0005829">
    <property type="term" value="C:cytosol"/>
    <property type="evidence" value="ECO:0007669"/>
    <property type="project" value="TreeGrafter"/>
</dbReference>
<dbReference type="RefSeq" id="WP_174626411.1">
    <property type="nucleotide sequence ID" value="NZ_CADCXN010000073.1"/>
</dbReference>
<comment type="pathway">
    <text evidence="2 14">Amino-acid biosynthesis; L-leucine biosynthesis; L-leucine from 3-methyl-2-oxobutanoate: step 1/4.</text>
</comment>
<evidence type="ECO:0000256" key="10">
    <source>
        <dbReference type="ARBA" id="ARBA00023211"/>
    </source>
</evidence>
<dbReference type="InterPro" id="IPR036230">
    <property type="entry name" value="LeuA_allosteric_dom_sf"/>
</dbReference>
<evidence type="ECO:0000256" key="14">
    <source>
        <dbReference type="HAMAP-Rule" id="MF_01025"/>
    </source>
</evidence>
<dbReference type="PANTHER" id="PTHR10277">
    <property type="entry name" value="HOMOCITRATE SYNTHASE-RELATED"/>
    <property type="match status" value="1"/>
</dbReference>
<evidence type="ECO:0000256" key="7">
    <source>
        <dbReference type="ARBA" id="ARBA00022605"/>
    </source>
</evidence>
<feature type="binding site" evidence="14">
    <location>
        <position position="202"/>
    </location>
    <ligand>
        <name>Mn(2+)</name>
        <dbReference type="ChEBI" id="CHEBI:29035"/>
    </ligand>
</feature>
<organism evidence="16 17">
    <name type="scientific">Candidatus Methylobacter favarea</name>
    <dbReference type="NCBI Taxonomy" id="2707345"/>
    <lineage>
        <taxon>Bacteria</taxon>
        <taxon>Pseudomonadati</taxon>
        <taxon>Pseudomonadota</taxon>
        <taxon>Gammaproteobacteria</taxon>
        <taxon>Methylococcales</taxon>
        <taxon>Methylococcaceae</taxon>
        <taxon>Methylobacter</taxon>
    </lineage>
</organism>
<dbReference type="CDD" id="cd07940">
    <property type="entry name" value="DRE_TIM_IPMS"/>
    <property type="match status" value="1"/>
</dbReference>
<keyword evidence="17" id="KW-1185">Reference proteome</keyword>
<gene>
    <name evidence="14 16" type="primary">leuA</name>
    <name evidence="16" type="ORF">METHB2_430033</name>
</gene>
<evidence type="ECO:0000256" key="12">
    <source>
        <dbReference type="ARBA" id="ARBA00029993"/>
    </source>
</evidence>
<dbReference type="GO" id="GO:0003852">
    <property type="term" value="F:2-isopropylmalate synthase activity"/>
    <property type="evidence" value="ECO:0007669"/>
    <property type="project" value="UniProtKB-UniRule"/>
</dbReference>
<dbReference type="NCBIfam" id="NF002086">
    <property type="entry name" value="PRK00915.1-3"/>
    <property type="match status" value="1"/>
</dbReference>
<proteinExistence type="inferred from homology"/>
<dbReference type="AlphaFoldDB" id="A0A8S0X8U7"/>
<feature type="region of interest" description="Regulatory domain" evidence="14">
    <location>
        <begin position="393"/>
        <end position="514"/>
    </location>
</feature>
<dbReference type="InterPro" id="IPR013709">
    <property type="entry name" value="2-isopropylmalate_synth_dimer"/>
</dbReference>
<dbReference type="PROSITE" id="PS50991">
    <property type="entry name" value="PYR_CT"/>
    <property type="match status" value="1"/>
</dbReference>
<protein>
    <recommendedName>
        <fullName evidence="5 14">2-isopropylmalate synthase</fullName>
        <ecNumber evidence="4 14">2.3.3.13</ecNumber>
    </recommendedName>
    <alternativeName>
        <fullName evidence="12 14">Alpha-IPM synthase</fullName>
    </alternativeName>
    <alternativeName>
        <fullName evidence="14">Alpha-isopropylmalate synthase</fullName>
    </alternativeName>
</protein>
<keyword evidence="8 14" id="KW-0808">Transferase</keyword>
<dbReference type="HAMAP" id="MF_01025">
    <property type="entry name" value="LeuA_type1"/>
    <property type="match status" value="1"/>
</dbReference>
<dbReference type="SUPFAM" id="SSF110921">
    <property type="entry name" value="2-isopropylmalate synthase LeuA, allosteric (dimerisation) domain"/>
    <property type="match status" value="1"/>
</dbReference>
<dbReference type="SMART" id="SM00917">
    <property type="entry name" value="LeuA_dimer"/>
    <property type="match status" value="1"/>
</dbReference>
<keyword evidence="7 14" id="KW-0028">Amino-acid biosynthesis</keyword>
<dbReference type="Gene3D" id="3.30.160.270">
    <property type="match status" value="1"/>
</dbReference>
<evidence type="ECO:0000313" key="16">
    <source>
        <dbReference type="EMBL" id="CAA9891554.1"/>
    </source>
</evidence>
<dbReference type="InterPro" id="IPR005671">
    <property type="entry name" value="LeuA_bact_synth"/>
</dbReference>
<dbReference type="InterPro" id="IPR013785">
    <property type="entry name" value="Aldolase_TIM"/>
</dbReference>
<evidence type="ECO:0000256" key="13">
    <source>
        <dbReference type="ARBA" id="ARBA00037629"/>
    </source>
</evidence>
<evidence type="ECO:0000256" key="2">
    <source>
        <dbReference type="ARBA" id="ARBA00004689"/>
    </source>
</evidence>
<dbReference type="InterPro" id="IPR002034">
    <property type="entry name" value="AIPM/Hcit_synth_CS"/>
</dbReference>
<dbReference type="FunFam" id="3.30.160.270:FF:000003">
    <property type="entry name" value="2-isopropylmalate synthase"/>
    <property type="match status" value="1"/>
</dbReference>
<dbReference type="Pfam" id="PF22617">
    <property type="entry name" value="HCS_D2"/>
    <property type="match status" value="1"/>
</dbReference>
<accession>A0A8S0X8U7</accession>
<evidence type="ECO:0000313" key="17">
    <source>
        <dbReference type="Proteomes" id="UP000494216"/>
    </source>
</evidence>
<comment type="caution">
    <text evidence="16">The sequence shown here is derived from an EMBL/GenBank/DDBJ whole genome shotgun (WGS) entry which is preliminary data.</text>
</comment>
<dbReference type="GO" id="GO:0009098">
    <property type="term" value="P:L-leucine biosynthetic process"/>
    <property type="evidence" value="ECO:0007669"/>
    <property type="project" value="UniProtKB-UniRule"/>
</dbReference>
<dbReference type="InterPro" id="IPR050073">
    <property type="entry name" value="2-IPM_HCS-like"/>
</dbReference>
<evidence type="ECO:0000259" key="15">
    <source>
        <dbReference type="PROSITE" id="PS50991"/>
    </source>
</evidence>
<reference evidence="16 17" key="1">
    <citation type="submission" date="2020-02" db="EMBL/GenBank/DDBJ databases">
        <authorList>
            <person name="Hogendoorn C."/>
        </authorList>
    </citation>
    <scope>NUCLEOTIDE SEQUENCE [LARGE SCALE GENOMIC DNA]</scope>
    <source>
        <strain evidence="16">METHB21</strain>
    </source>
</reference>
<dbReference type="FunFam" id="1.10.238.260:FF:000001">
    <property type="entry name" value="2-isopropylmalate synthase"/>
    <property type="match status" value="1"/>
</dbReference>
<keyword evidence="14" id="KW-0963">Cytoplasm</keyword>
<dbReference type="Gene3D" id="1.10.238.260">
    <property type="match status" value="1"/>
</dbReference>
<keyword evidence="9 14" id="KW-0479">Metal-binding</keyword>
<evidence type="ECO:0000256" key="9">
    <source>
        <dbReference type="ARBA" id="ARBA00022723"/>
    </source>
</evidence>
<dbReference type="NCBIfam" id="NF002087">
    <property type="entry name" value="PRK00915.1-4"/>
    <property type="match status" value="1"/>
</dbReference>
<dbReference type="PROSITE" id="PS00815">
    <property type="entry name" value="AIPM_HOMOCIT_SYNTH_1"/>
    <property type="match status" value="1"/>
</dbReference>
<comment type="catalytic activity">
    <reaction evidence="1 14">
        <text>3-methyl-2-oxobutanoate + acetyl-CoA + H2O = (2S)-2-isopropylmalate + CoA + H(+)</text>
        <dbReference type="Rhea" id="RHEA:21524"/>
        <dbReference type="ChEBI" id="CHEBI:1178"/>
        <dbReference type="ChEBI" id="CHEBI:11851"/>
        <dbReference type="ChEBI" id="CHEBI:15377"/>
        <dbReference type="ChEBI" id="CHEBI:15378"/>
        <dbReference type="ChEBI" id="CHEBI:57287"/>
        <dbReference type="ChEBI" id="CHEBI:57288"/>
        <dbReference type="EC" id="2.3.3.13"/>
    </reaction>
</comment>
<dbReference type="PANTHER" id="PTHR10277:SF9">
    <property type="entry name" value="2-ISOPROPYLMALATE SYNTHASE 1, CHLOROPLASTIC-RELATED"/>
    <property type="match status" value="1"/>
</dbReference>
<dbReference type="InterPro" id="IPR000891">
    <property type="entry name" value="PYR_CT"/>
</dbReference>
<keyword evidence="11 14" id="KW-0100">Branched-chain amino acid biosynthesis</keyword>
<evidence type="ECO:0000256" key="6">
    <source>
        <dbReference type="ARBA" id="ARBA00022430"/>
    </source>
</evidence>
<evidence type="ECO:0000256" key="1">
    <source>
        <dbReference type="ARBA" id="ARBA00000064"/>
    </source>
</evidence>
<dbReference type="Pfam" id="PF08502">
    <property type="entry name" value="LeuA_dimer"/>
    <property type="match status" value="1"/>
</dbReference>
<dbReference type="NCBIfam" id="TIGR00973">
    <property type="entry name" value="leuA_bact"/>
    <property type="match status" value="1"/>
</dbReference>
<dbReference type="EC" id="2.3.3.13" evidence="4 14"/>
<keyword evidence="16" id="KW-0012">Acyltransferase</keyword>
<feature type="binding site" evidence="14">
    <location>
        <position position="14"/>
    </location>
    <ligand>
        <name>Mn(2+)</name>
        <dbReference type="ChEBI" id="CHEBI:29035"/>
    </ligand>
</feature>
<comment type="function">
    <text evidence="13 14">Catalyzes the condensation of the acetyl group of acetyl-CoA with 3-methyl-2-oxobutanoate (2-ketoisovalerate) to form 3-carboxy-3-hydroxy-4-methylpentanoate (2-isopropylmalate).</text>
</comment>
<dbReference type="Gene3D" id="3.20.20.70">
    <property type="entry name" value="Aldolase class I"/>
    <property type="match status" value="1"/>
</dbReference>
<dbReference type="PROSITE" id="PS00816">
    <property type="entry name" value="AIPM_HOMOCIT_SYNTH_2"/>
    <property type="match status" value="1"/>
</dbReference>
<evidence type="ECO:0000256" key="11">
    <source>
        <dbReference type="ARBA" id="ARBA00023304"/>
    </source>
</evidence>
<name>A0A8S0X8U7_9GAMM</name>
<evidence type="ECO:0000256" key="5">
    <source>
        <dbReference type="ARBA" id="ARBA00018198"/>
    </source>
</evidence>
<feature type="binding site" evidence="14">
    <location>
        <position position="238"/>
    </location>
    <ligand>
        <name>Mn(2+)</name>
        <dbReference type="ChEBI" id="CHEBI:29035"/>
    </ligand>
</feature>
<keyword evidence="6 14" id="KW-0432">Leucine biosynthesis</keyword>
<evidence type="ECO:0000256" key="4">
    <source>
        <dbReference type="ARBA" id="ARBA00012973"/>
    </source>
</evidence>